<name>A0AAD6DMG5_9EURO</name>
<reference evidence="2" key="2">
    <citation type="submission" date="2023-01" db="EMBL/GenBank/DDBJ databases">
        <authorList>
            <person name="Petersen C."/>
        </authorList>
    </citation>
    <scope>NUCLEOTIDE SEQUENCE</scope>
    <source>
        <strain evidence="2">IBT 12815</strain>
    </source>
</reference>
<dbReference type="Gene3D" id="3.40.630.30">
    <property type="match status" value="1"/>
</dbReference>
<dbReference type="GeneID" id="81593046"/>
<protein>
    <recommendedName>
        <fullName evidence="1">N-acetyltransferase domain-containing protein</fullName>
    </recommendedName>
</protein>
<feature type="domain" description="N-acetyltransferase" evidence="1">
    <location>
        <begin position="67"/>
        <end position="201"/>
    </location>
</feature>
<dbReference type="PROSITE" id="PS51186">
    <property type="entry name" value="GNAT"/>
    <property type="match status" value="1"/>
</dbReference>
<evidence type="ECO:0000313" key="3">
    <source>
        <dbReference type="Proteomes" id="UP001213799"/>
    </source>
</evidence>
<reference evidence="2" key="1">
    <citation type="journal article" date="2023" name="IMA Fungus">
        <title>Comparative genomic study of the Penicillium genus elucidates a diverse pangenome and 15 lateral gene transfer events.</title>
        <authorList>
            <person name="Petersen C."/>
            <person name="Sorensen T."/>
            <person name="Nielsen M.R."/>
            <person name="Sondergaard T.E."/>
            <person name="Sorensen J.L."/>
            <person name="Fitzpatrick D.A."/>
            <person name="Frisvad J.C."/>
            <person name="Nielsen K.L."/>
        </authorList>
    </citation>
    <scope>NUCLEOTIDE SEQUENCE</scope>
    <source>
        <strain evidence="2">IBT 12815</strain>
    </source>
</reference>
<comment type="caution">
    <text evidence="2">The sequence shown here is derived from an EMBL/GenBank/DDBJ whole genome shotgun (WGS) entry which is preliminary data.</text>
</comment>
<dbReference type="SUPFAM" id="SSF55729">
    <property type="entry name" value="Acyl-CoA N-acyltransferases (Nat)"/>
    <property type="match status" value="1"/>
</dbReference>
<dbReference type="Pfam" id="PF00583">
    <property type="entry name" value="Acetyltransf_1"/>
    <property type="match status" value="1"/>
</dbReference>
<gene>
    <name evidence="2" type="ORF">N7537_011750</name>
</gene>
<accession>A0AAD6DMG5</accession>
<sequence>MGSTKNSLVLEPATPEDVPAITEVWFASFTQPVIAELFPNTPGMHQWHRDWHMKDIQKSHCRYLRVVDTESKDEQGRPRLVAFGKWDLAMPNERGLRFPIWHADSPYQKCEDLIAELEQARKRVMGDEKHYYLDTLGTHPDYQRRGAGSMLVKWGCDLADKDGVAAYVDASKEGAPLYQKHGFVDFNSPEADVAAMARRKATPSDCA</sequence>
<dbReference type="Proteomes" id="UP001213799">
    <property type="component" value="Unassembled WGS sequence"/>
</dbReference>
<dbReference type="PANTHER" id="PTHR42791:SF1">
    <property type="entry name" value="N-ACETYLTRANSFERASE DOMAIN-CONTAINING PROTEIN"/>
    <property type="match status" value="1"/>
</dbReference>
<evidence type="ECO:0000259" key="1">
    <source>
        <dbReference type="PROSITE" id="PS51186"/>
    </source>
</evidence>
<dbReference type="PANTHER" id="PTHR42791">
    <property type="entry name" value="GNAT FAMILY ACETYLTRANSFERASE"/>
    <property type="match status" value="1"/>
</dbReference>
<organism evidence="2 3">
    <name type="scientific">Penicillium hordei</name>
    <dbReference type="NCBI Taxonomy" id="40994"/>
    <lineage>
        <taxon>Eukaryota</taxon>
        <taxon>Fungi</taxon>
        <taxon>Dikarya</taxon>
        <taxon>Ascomycota</taxon>
        <taxon>Pezizomycotina</taxon>
        <taxon>Eurotiomycetes</taxon>
        <taxon>Eurotiomycetidae</taxon>
        <taxon>Eurotiales</taxon>
        <taxon>Aspergillaceae</taxon>
        <taxon>Penicillium</taxon>
    </lineage>
</organism>
<dbReference type="EMBL" id="JAQJAE010000006">
    <property type="protein sequence ID" value="KAJ5589072.1"/>
    <property type="molecule type" value="Genomic_DNA"/>
</dbReference>
<proteinExistence type="predicted"/>
<dbReference type="AlphaFoldDB" id="A0AAD6DMG5"/>
<dbReference type="CDD" id="cd04301">
    <property type="entry name" value="NAT_SF"/>
    <property type="match status" value="1"/>
</dbReference>
<keyword evidence="3" id="KW-1185">Reference proteome</keyword>
<dbReference type="RefSeq" id="XP_056748091.1">
    <property type="nucleotide sequence ID" value="XM_056902804.1"/>
</dbReference>
<evidence type="ECO:0000313" key="2">
    <source>
        <dbReference type="EMBL" id="KAJ5589072.1"/>
    </source>
</evidence>
<dbReference type="InterPro" id="IPR016181">
    <property type="entry name" value="Acyl_CoA_acyltransferase"/>
</dbReference>
<dbReference type="InterPro" id="IPR052523">
    <property type="entry name" value="Trichothecene_AcTrans"/>
</dbReference>
<dbReference type="GO" id="GO:0016747">
    <property type="term" value="F:acyltransferase activity, transferring groups other than amino-acyl groups"/>
    <property type="evidence" value="ECO:0007669"/>
    <property type="project" value="InterPro"/>
</dbReference>
<dbReference type="InterPro" id="IPR000182">
    <property type="entry name" value="GNAT_dom"/>
</dbReference>